<protein>
    <submittedName>
        <fullName evidence="1">Uncharacterized protein</fullName>
    </submittedName>
</protein>
<evidence type="ECO:0000313" key="1">
    <source>
        <dbReference type="EMBL" id="KAG1785799.1"/>
    </source>
</evidence>
<proteinExistence type="predicted"/>
<sequence length="152" mass="17284">IVNEMSTLRRHAEAKFAGKYCTWAKANTFTSKLPGDIAAKKKKAAQAQQMIDAHLTEHKLSERTIPYTHQNFRKAAIEWLVATDQPIQALEHPKFKEMIDVASHATQGVKIPGRKAMCAEIIRVFKNHLTKLKKKLNVCTILHSICSYLTRF</sequence>
<name>A0A9P7AB59_9AGAM</name>
<evidence type="ECO:0000313" key="2">
    <source>
        <dbReference type="Proteomes" id="UP000719766"/>
    </source>
</evidence>
<dbReference type="GeneID" id="64592591"/>
<dbReference type="AlphaFoldDB" id="A0A9P7AB59"/>
<keyword evidence="2" id="KW-1185">Reference proteome</keyword>
<dbReference type="OrthoDB" id="3256444at2759"/>
<feature type="non-terminal residue" evidence="1">
    <location>
        <position position="152"/>
    </location>
</feature>
<reference evidence="1" key="1">
    <citation type="journal article" date="2020" name="New Phytol.">
        <title>Comparative genomics reveals dynamic genome evolution in host specialist ectomycorrhizal fungi.</title>
        <authorList>
            <person name="Lofgren L.A."/>
            <person name="Nguyen N.H."/>
            <person name="Vilgalys R."/>
            <person name="Ruytinx J."/>
            <person name="Liao H.L."/>
            <person name="Branco S."/>
            <person name="Kuo A."/>
            <person name="LaButti K."/>
            <person name="Lipzen A."/>
            <person name="Andreopoulos W."/>
            <person name="Pangilinan J."/>
            <person name="Riley R."/>
            <person name="Hundley H."/>
            <person name="Na H."/>
            <person name="Barry K."/>
            <person name="Grigoriev I.V."/>
            <person name="Stajich J.E."/>
            <person name="Kennedy P.G."/>
        </authorList>
    </citation>
    <scope>NUCLEOTIDE SEQUENCE</scope>
    <source>
        <strain evidence="1">S12</strain>
    </source>
</reference>
<accession>A0A9P7AB59</accession>
<dbReference type="RefSeq" id="XP_041153282.1">
    <property type="nucleotide sequence ID" value="XM_041298827.1"/>
</dbReference>
<comment type="caution">
    <text evidence="1">The sequence shown here is derived from an EMBL/GenBank/DDBJ whole genome shotgun (WGS) entry which is preliminary data.</text>
</comment>
<dbReference type="EMBL" id="JABBWE010000103">
    <property type="protein sequence ID" value="KAG1785799.1"/>
    <property type="molecule type" value="Genomic_DNA"/>
</dbReference>
<gene>
    <name evidence="1" type="ORF">HD556DRAFT_1249249</name>
</gene>
<organism evidence="1 2">
    <name type="scientific">Suillus plorans</name>
    <dbReference type="NCBI Taxonomy" id="116603"/>
    <lineage>
        <taxon>Eukaryota</taxon>
        <taxon>Fungi</taxon>
        <taxon>Dikarya</taxon>
        <taxon>Basidiomycota</taxon>
        <taxon>Agaricomycotina</taxon>
        <taxon>Agaricomycetes</taxon>
        <taxon>Agaricomycetidae</taxon>
        <taxon>Boletales</taxon>
        <taxon>Suillineae</taxon>
        <taxon>Suillaceae</taxon>
        <taxon>Suillus</taxon>
    </lineage>
</organism>
<dbReference type="Proteomes" id="UP000719766">
    <property type="component" value="Unassembled WGS sequence"/>
</dbReference>